<protein>
    <recommendedName>
        <fullName evidence="1">VWFA domain-containing protein</fullName>
    </recommendedName>
</protein>
<comment type="caution">
    <text evidence="2">The sequence shown here is derived from an EMBL/GenBank/DDBJ whole genome shotgun (WGS) entry which is preliminary data.</text>
</comment>
<dbReference type="PROSITE" id="PS50234">
    <property type="entry name" value="VWFA"/>
    <property type="match status" value="1"/>
</dbReference>
<dbReference type="VEuPathDB" id="FungiDB:EMCG_03127"/>
<dbReference type="Pfam" id="PF00092">
    <property type="entry name" value="VWA"/>
    <property type="match status" value="1"/>
</dbReference>
<dbReference type="InterPro" id="IPR036465">
    <property type="entry name" value="vWFA_dom_sf"/>
</dbReference>
<dbReference type="PANTHER" id="PTHR34706">
    <property type="entry name" value="SLR1338 PROTEIN"/>
    <property type="match status" value="1"/>
</dbReference>
<dbReference type="InterPro" id="IPR002035">
    <property type="entry name" value="VWF_A"/>
</dbReference>
<proteinExistence type="predicted"/>
<evidence type="ECO:0000313" key="3">
    <source>
        <dbReference type="Proteomes" id="UP000034164"/>
    </source>
</evidence>
<name>A0A0G2J0M3_9EURO</name>
<evidence type="ECO:0000313" key="2">
    <source>
        <dbReference type="EMBL" id="KKZ62464.1"/>
    </source>
</evidence>
<accession>A0A0G2J0M3</accession>
<gene>
    <name evidence="2" type="ORF">EMCG_03127</name>
</gene>
<feature type="domain" description="VWFA" evidence="1">
    <location>
        <begin position="84"/>
        <end position="287"/>
    </location>
</feature>
<dbReference type="Gene3D" id="3.40.50.410">
    <property type="entry name" value="von Willebrand factor, type A domain"/>
    <property type="match status" value="1"/>
</dbReference>
<reference evidence="3" key="1">
    <citation type="journal article" date="2015" name="PLoS Genet.">
        <title>The dynamic genome and transcriptome of the human fungal pathogen Blastomyces and close relative Emmonsia.</title>
        <authorList>
            <person name="Munoz J.F."/>
            <person name="Gauthier G.M."/>
            <person name="Desjardins C.A."/>
            <person name="Gallo J.E."/>
            <person name="Holder J."/>
            <person name="Sullivan T.D."/>
            <person name="Marty A.J."/>
            <person name="Carmen J.C."/>
            <person name="Chen Z."/>
            <person name="Ding L."/>
            <person name="Gujja S."/>
            <person name="Magrini V."/>
            <person name="Misas E."/>
            <person name="Mitreva M."/>
            <person name="Priest M."/>
            <person name="Saif S."/>
            <person name="Whiston E.A."/>
            <person name="Young S."/>
            <person name="Zeng Q."/>
            <person name="Goldman W.E."/>
            <person name="Mardis E.R."/>
            <person name="Taylor J.W."/>
            <person name="McEwen J.G."/>
            <person name="Clay O.K."/>
            <person name="Klein B.S."/>
            <person name="Cuomo C.A."/>
        </authorList>
    </citation>
    <scope>NUCLEOTIDE SEQUENCE [LARGE SCALE GENOMIC DNA]</scope>
    <source>
        <strain evidence="3">UAMH 3008</strain>
    </source>
</reference>
<sequence>MSAWMRSLKKGMKGKGKLKLEDEAVNSSYYIATSAPPQNLSTHPPPAYTPTAAVQQRSVPVHQTFTQTQEDADASPYAFLRDFDTILVVDDSGSMQGSRWTETKDALSAIAPICAEFDEDGFDICFLNHMNPDNRETGAFTKITTPATVNRLFREVSPRGRTPTGDRLHNILNRYLKRVEAMSNADTTGYNRESTVKPINIIVITDGIPTDDVETVVVRAAKRLDKCDAKPWQVGIQFVQVGNDRGATQWLESVDDTLHKEYGIRDIVDTAPWNGTALTSKTILKIMLGGVDKRYDRQAVSKEGGR</sequence>
<organism evidence="2 3">
    <name type="scientific">[Emmonsia] crescens</name>
    <dbReference type="NCBI Taxonomy" id="73230"/>
    <lineage>
        <taxon>Eukaryota</taxon>
        <taxon>Fungi</taxon>
        <taxon>Dikarya</taxon>
        <taxon>Ascomycota</taxon>
        <taxon>Pezizomycotina</taxon>
        <taxon>Eurotiomycetes</taxon>
        <taxon>Eurotiomycetidae</taxon>
        <taxon>Onygenales</taxon>
        <taxon>Ajellomycetaceae</taxon>
        <taxon>Emergomyces</taxon>
    </lineage>
</organism>
<dbReference type="SUPFAM" id="SSF53300">
    <property type="entry name" value="vWA-like"/>
    <property type="match status" value="1"/>
</dbReference>
<dbReference type="EMBL" id="LCZI01001096">
    <property type="protein sequence ID" value="KKZ62464.1"/>
    <property type="molecule type" value="Genomic_DNA"/>
</dbReference>
<dbReference type="OrthoDB" id="2142040at2759"/>
<dbReference type="PANTHER" id="PTHR34706:SF1">
    <property type="entry name" value="VWFA DOMAIN-CONTAINING PROTEIN"/>
    <property type="match status" value="1"/>
</dbReference>
<dbReference type="Proteomes" id="UP000034164">
    <property type="component" value="Unassembled WGS sequence"/>
</dbReference>
<evidence type="ECO:0000259" key="1">
    <source>
        <dbReference type="PROSITE" id="PS50234"/>
    </source>
</evidence>
<dbReference type="AlphaFoldDB" id="A0A0G2J0M3"/>